<dbReference type="AlphaFoldDB" id="A0A1Y1IRP1"/>
<dbReference type="Proteomes" id="UP000054558">
    <property type="component" value="Unassembled WGS sequence"/>
</dbReference>
<accession>A0A1Y1IRP1</accession>
<dbReference type="STRING" id="105231.A0A1Y1IRP1"/>
<dbReference type="EMBL" id="DF238600">
    <property type="protein sequence ID" value="GAQ93565.1"/>
    <property type="molecule type" value="Genomic_DNA"/>
</dbReference>
<dbReference type="GO" id="GO:0003676">
    <property type="term" value="F:nucleic acid binding"/>
    <property type="evidence" value="ECO:0007669"/>
    <property type="project" value="InterPro"/>
</dbReference>
<organism evidence="1 2">
    <name type="scientific">Klebsormidium nitens</name>
    <name type="common">Green alga</name>
    <name type="synonym">Ulothrix nitens</name>
    <dbReference type="NCBI Taxonomy" id="105231"/>
    <lineage>
        <taxon>Eukaryota</taxon>
        <taxon>Viridiplantae</taxon>
        <taxon>Streptophyta</taxon>
        <taxon>Klebsormidiophyceae</taxon>
        <taxon>Klebsormidiales</taxon>
        <taxon>Klebsormidiaceae</taxon>
        <taxon>Klebsormidium</taxon>
    </lineage>
</organism>
<proteinExistence type="predicted"/>
<feature type="non-terminal residue" evidence="1">
    <location>
        <position position="1"/>
    </location>
</feature>
<dbReference type="PANTHER" id="PTHR42648">
    <property type="entry name" value="TRANSPOSASE, PUTATIVE-RELATED"/>
    <property type="match status" value="1"/>
</dbReference>
<name>A0A1Y1IRP1_KLENI</name>
<dbReference type="InterPro" id="IPR036397">
    <property type="entry name" value="RNaseH_sf"/>
</dbReference>
<keyword evidence="2" id="KW-1185">Reference proteome</keyword>
<evidence type="ECO:0000313" key="1">
    <source>
        <dbReference type="EMBL" id="GAQ93565.1"/>
    </source>
</evidence>
<dbReference type="SUPFAM" id="SSF53098">
    <property type="entry name" value="Ribonuclease H-like"/>
    <property type="match status" value="1"/>
</dbReference>
<evidence type="ECO:0008006" key="3">
    <source>
        <dbReference type="Google" id="ProtNLM"/>
    </source>
</evidence>
<dbReference type="OMA" id="YMAEQRM"/>
<evidence type="ECO:0000313" key="2">
    <source>
        <dbReference type="Proteomes" id="UP000054558"/>
    </source>
</evidence>
<dbReference type="PANTHER" id="PTHR42648:SF28">
    <property type="entry name" value="TRANSPOSON-ENCODED PROTEIN WITH RIBONUCLEASE H-LIKE AND RETROVIRUS ZINC FINGER-LIKE DOMAINS"/>
    <property type="match status" value="1"/>
</dbReference>
<dbReference type="OrthoDB" id="1935865at2759"/>
<reference evidence="1 2" key="1">
    <citation type="journal article" date="2014" name="Nat. Commun.">
        <title>Klebsormidium flaccidum genome reveals primary factors for plant terrestrial adaptation.</title>
        <authorList>
            <person name="Hori K."/>
            <person name="Maruyama F."/>
            <person name="Fujisawa T."/>
            <person name="Togashi T."/>
            <person name="Yamamoto N."/>
            <person name="Seo M."/>
            <person name="Sato S."/>
            <person name="Yamada T."/>
            <person name="Mori H."/>
            <person name="Tajima N."/>
            <person name="Moriyama T."/>
            <person name="Ikeuchi M."/>
            <person name="Watanabe M."/>
            <person name="Wada H."/>
            <person name="Kobayashi K."/>
            <person name="Saito M."/>
            <person name="Masuda T."/>
            <person name="Sasaki-Sekimoto Y."/>
            <person name="Mashiguchi K."/>
            <person name="Awai K."/>
            <person name="Shimojima M."/>
            <person name="Masuda S."/>
            <person name="Iwai M."/>
            <person name="Nobusawa T."/>
            <person name="Narise T."/>
            <person name="Kondo S."/>
            <person name="Saito H."/>
            <person name="Sato R."/>
            <person name="Murakawa M."/>
            <person name="Ihara Y."/>
            <person name="Oshima-Yamada Y."/>
            <person name="Ohtaka K."/>
            <person name="Satoh M."/>
            <person name="Sonobe K."/>
            <person name="Ishii M."/>
            <person name="Ohtani R."/>
            <person name="Kanamori-Sato M."/>
            <person name="Honoki R."/>
            <person name="Miyazaki D."/>
            <person name="Mochizuki H."/>
            <person name="Umetsu J."/>
            <person name="Higashi K."/>
            <person name="Shibata D."/>
            <person name="Kamiya Y."/>
            <person name="Sato N."/>
            <person name="Nakamura Y."/>
            <person name="Tabata S."/>
            <person name="Ida S."/>
            <person name="Kurokawa K."/>
            <person name="Ohta H."/>
        </authorList>
    </citation>
    <scope>NUCLEOTIDE SEQUENCE [LARGE SCALE GENOMIC DNA]</scope>
    <source>
        <strain evidence="1 2">NIES-2285</strain>
    </source>
</reference>
<gene>
    <name evidence="1" type="ORF">KFL_016510030</name>
</gene>
<dbReference type="InterPro" id="IPR039537">
    <property type="entry name" value="Retrotran_Ty1/copia-like"/>
</dbReference>
<dbReference type="Gene3D" id="3.30.420.10">
    <property type="entry name" value="Ribonuclease H-like superfamily/Ribonuclease H"/>
    <property type="match status" value="1"/>
</dbReference>
<dbReference type="InterPro" id="IPR012337">
    <property type="entry name" value="RNaseH-like_sf"/>
</dbReference>
<protein>
    <recommendedName>
        <fullName evidence="3">Integrase catalytic domain-containing protein</fullName>
    </recommendedName>
</protein>
<sequence length="121" mass="13791">PSVGGSRYFAIFPDDYSKLSVVVPMKQKSEVAEVTEHVINRLELQSEKKLRSVRTDRGKEYVNKALKNVFGGKGTVHEKTASYMAEQRMGRQSGSIGNWRRRSGRCLRILLKASDFQVHNY</sequence>